<dbReference type="AlphaFoldDB" id="A0A0D3A570"/>
<accession>A0A0D3A570</accession>
<feature type="signal peptide" evidence="2">
    <location>
        <begin position="1"/>
        <end position="24"/>
    </location>
</feature>
<feature type="domain" description="Hydrophobic seed protein" evidence="3">
    <location>
        <begin position="34"/>
        <end position="114"/>
    </location>
</feature>
<evidence type="ECO:0000256" key="1">
    <source>
        <dbReference type="ARBA" id="ARBA00008965"/>
    </source>
</evidence>
<dbReference type="OMA" id="GICRITP"/>
<dbReference type="Gene3D" id="1.10.110.10">
    <property type="entry name" value="Plant lipid-transfer and hydrophobic proteins"/>
    <property type="match status" value="1"/>
</dbReference>
<dbReference type="Pfam" id="PF14547">
    <property type="entry name" value="Hydrophob_seed"/>
    <property type="match status" value="1"/>
</dbReference>
<dbReference type="InterPro" id="IPR027923">
    <property type="entry name" value="Hydrophob_seed_dom"/>
</dbReference>
<dbReference type="Proteomes" id="UP000032141">
    <property type="component" value="Chromosome C1"/>
</dbReference>
<evidence type="ECO:0000256" key="2">
    <source>
        <dbReference type="SAM" id="SignalP"/>
    </source>
</evidence>
<dbReference type="HOGENOM" id="CLU_055715_4_2_1"/>
<protein>
    <recommendedName>
        <fullName evidence="3">Hydrophobic seed protein domain-containing protein</fullName>
    </recommendedName>
</protein>
<feature type="chain" id="PRO_5002257364" description="Hydrophobic seed protein domain-containing protein" evidence="2">
    <location>
        <begin position="25"/>
        <end position="114"/>
    </location>
</feature>
<organism evidence="4 5">
    <name type="scientific">Brassica oleracea var. oleracea</name>
    <dbReference type="NCBI Taxonomy" id="109376"/>
    <lineage>
        <taxon>Eukaryota</taxon>
        <taxon>Viridiplantae</taxon>
        <taxon>Streptophyta</taxon>
        <taxon>Embryophyta</taxon>
        <taxon>Tracheophyta</taxon>
        <taxon>Spermatophyta</taxon>
        <taxon>Magnoliopsida</taxon>
        <taxon>eudicotyledons</taxon>
        <taxon>Gunneridae</taxon>
        <taxon>Pentapetalae</taxon>
        <taxon>rosids</taxon>
        <taxon>malvids</taxon>
        <taxon>Brassicales</taxon>
        <taxon>Brassicaceae</taxon>
        <taxon>Brassiceae</taxon>
        <taxon>Brassica</taxon>
    </lineage>
</organism>
<dbReference type="InterPro" id="IPR036312">
    <property type="entry name" value="Bifun_inhib/LTP/seed_sf"/>
</dbReference>
<dbReference type="EnsemblPlants" id="Bo1g028360.1">
    <property type="protein sequence ID" value="Bo1g028360.1"/>
    <property type="gene ID" value="Bo1g028360"/>
</dbReference>
<dbReference type="RefSeq" id="XP_013593628.1">
    <property type="nucleotide sequence ID" value="XM_013738174.1"/>
</dbReference>
<name>A0A0D3A570_BRAOL</name>
<dbReference type="GeneID" id="106301718"/>
<reference evidence="4 5" key="1">
    <citation type="journal article" date="2014" name="Genome Biol.">
        <title>Transcriptome and methylome profiling reveals relics of genome dominance in the mesopolyploid Brassica oleracea.</title>
        <authorList>
            <person name="Parkin I.A."/>
            <person name="Koh C."/>
            <person name="Tang H."/>
            <person name="Robinson S.J."/>
            <person name="Kagale S."/>
            <person name="Clarke W.E."/>
            <person name="Town C.D."/>
            <person name="Nixon J."/>
            <person name="Krishnakumar V."/>
            <person name="Bidwell S.L."/>
            <person name="Denoeud F."/>
            <person name="Belcram H."/>
            <person name="Links M.G."/>
            <person name="Just J."/>
            <person name="Clarke C."/>
            <person name="Bender T."/>
            <person name="Huebert T."/>
            <person name="Mason A.S."/>
            <person name="Pires J.C."/>
            <person name="Barker G."/>
            <person name="Moore J."/>
            <person name="Walley P.G."/>
            <person name="Manoli S."/>
            <person name="Batley J."/>
            <person name="Edwards D."/>
            <person name="Nelson M.N."/>
            <person name="Wang X."/>
            <person name="Paterson A.H."/>
            <person name="King G."/>
            <person name="Bancroft I."/>
            <person name="Chalhoub B."/>
            <person name="Sharpe A.G."/>
        </authorList>
    </citation>
    <scope>NUCLEOTIDE SEQUENCE</scope>
    <source>
        <strain evidence="4 5">cv. TO1000</strain>
    </source>
</reference>
<keyword evidence="2" id="KW-0732">Signal</keyword>
<dbReference type="OrthoDB" id="1095137at2759"/>
<sequence>MASKNITIALFLTINLVFFGFTMAQAPGPQAPICPRSSTQVQACVNRLTSIVGLNVLPLTQCCSLVAGLAPSVASVCICNSLKLSVLDILGITVTLGQVLGSCGVSPPAGFICA</sequence>
<evidence type="ECO:0000259" key="3">
    <source>
        <dbReference type="Pfam" id="PF14547"/>
    </source>
</evidence>
<evidence type="ECO:0000313" key="5">
    <source>
        <dbReference type="Proteomes" id="UP000032141"/>
    </source>
</evidence>
<dbReference type="PANTHER" id="PTHR31731">
    <property type="match status" value="1"/>
</dbReference>
<keyword evidence="5" id="KW-1185">Reference proteome</keyword>
<dbReference type="InterPro" id="IPR051636">
    <property type="entry name" value="Plant_LTP/defense-related"/>
</dbReference>
<reference evidence="4" key="2">
    <citation type="submission" date="2015-03" db="UniProtKB">
        <authorList>
            <consortium name="EnsemblPlants"/>
        </authorList>
    </citation>
    <scope>IDENTIFICATION</scope>
</reference>
<dbReference type="STRING" id="109376.A0A0D3A570"/>
<dbReference type="Gramene" id="Bo1g028360.1">
    <property type="protein sequence ID" value="Bo1g028360.1"/>
    <property type="gene ID" value="Bo1g028360"/>
</dbReference>
<dbReference type="SUPFAM" id="SSF47699">
    <property type="entry name" value="Bifunctional inhibitor/lipid-transfer protein/seed storage 2S albumin"/>
    <property type="match status" value="1"/>
</dbReference>
<dbReference type="KEGG" id="boe:106301718"/>
<evidence type="ECO:0000313" key="4">
    <source>
        <dbReference type="EnsemblPlants" id="Bo1g028360.1"/>
    </source>
</evidence>
<proteinExistence type="inferred from homology"/>
<dbReference type="CDD" id="cd01958">
    <property type="entry name" value="HPS_like"/>
    <property type="match status" value="1"/>
</dbReference>
<comment type="similarity">
    <text evidence="1">Belongs to the plant LTP family. PEARLI1 subfamily.</text>
</comment>